<dbReference type="SUPFAM" id="SSF56954">
    <property type="entry name" value="Outer membrane efflux proteins (OEP)"/>
    <property type="match status" value="1"/>
</dbReference>
<accession>A0A918PT38</accession>
<evidence type="ECO:0000313" key="3">
    <source>
        <dbReference type="Proteomes" id="UP000619457"/>
    </source>
</evidence>
<dbReference type="GO" id="GO:0015562">
    <property type="term" value="F:efflux transmembrane transporter activity"/>
    <property type="evidence" value="ECO:0007669"/>
    <property type="project" value="InterPro"/>
</dbReference>
<dbReference type="Pfam" id="PF02321">
    <property type="entry name" value="OEP"/>
    <property type="match status" value="1"/>
</dbReference>
<reference evidence="2" key="1">
    <citation type="journal article" date="2014" name="Int. J. Syst. Evol. Microbiol.">
        <title>Complete genome sequence of Corynebacterium casei LMG S-19264T (=DSM 44701T), isolated from a smear-ripened cheese.</title>
        <authorList>
            <consortium name="US DOE Joint Genome Institute (JGI-PGF)"/>
            <person name="Walter F."/>
            <person name="Albersmeier A."/>
            <person name="Kalinowski J."/>
            <person name="Ruckert C."/>
        </authorList>
    </citation>
    <scope>NUCLEOTIDE SEQUENCE</scope>
    <source>
        <strain evidence="2">KCTC 12368</strain>
    </source>
</reference>
<sequence>MAEQLKIPQAEALTMQAKLWPNPSFEIDEINIGTSVNGLNGTGYFGEGLPPISGNFGKNQQISASIEQLIQTAGKRKKLVDREQVHESMAAEYFQELLRGLKLEFRNSLSDLQYLQFSKNLYQTQLESIRLLSIAYNNQVSLGNVPQGEYIRLKAAELEIVKTINDLNVEIHSEQKDLKLLLNLPSDIVLVLTDHDFDLEINQFENLNLSDLSAKALESRPDYKLKVLGQEYARKNYLYERAQRVPDITLKAGYDRGGNFLYNFFGLGLTIDLPVFNRNQGAIRHAEYALKTTELLSQYKAQEVSNELILSWQNLQKSIELYNEIEPDYEQTLDDLLESYVYNFKNRDIGMLAFLDFMEAYLENKTIILGNKLDIQKKTEEFNYSLGTDLFN</sequence>
<dbReference type="PANTHER" id="PTHR30203:SF23">
    <property type="entry name" value="OUTER MEMBRANE EFFLUX PROTEIN"/>
    <property type="match status" value="1"/>
</dbReference>
<keyword evidence="3" id="KW-1185">Reference proteome</keyword>
<dbReference type="PANTHER" id="PTHR30203">
    <property type="entry name" value="OUTER MEMBRANE CATION EFFLUX PROTEIN"/>
    <property type="match status" value="1"/>
</dbReference>
<organism evidence="2 3">
    <name type="scientific">Echinicola pacifica</name>
    <dbReference type="NCBI Taxonomy" id="346377"/>
    <lineage>
        <taxon>Bacteria</taxon>
        <taxon>Pseudomonadati</taxon>
        <taxon>Bacteroidota</taxon>
        <taxon>Cytophagia</taxon>
        <taxon>Cytophagales</taxon>
        <taxon>Cyclobacteriaceae</taxon>
        <taxon>Echinicola</taxon>
    </lineage>
</organism>
<evidence type="ECO:0000256" key="1">
    <source>
        <dbReference type="ARBA" id="ARBA00007613"/>
    </source>
</evidence>
<dbReference type="EMBL" id="BMWX01000002">
    <property type="protein sequence ID" value="GGZ21827.1"/>
    <property type="molecule type" value="Genomic_DNA"/>
</dbReference>
<comment type="similarity">
    <text evidence="1">Belongs to the outer membrane factor (OMF) (TC 1.B.17) family.</text>
</comment>
<dbReference type="Proteomes" id="UP000619457">
    <property type="component" value="Unassembled WGS sequence"/>
</dbReference>
<name>A0A918PT38_9BACT</name>
<gene>
    <name evidence="2" type="ORF">GCM10007049_13230</name>
</gene>
<dbReference type="Gene3D" id="1.20.1600.10">
    <property type="entry name" value="Outer membrane efflux proteins (OEP)"/>
    <property type="match status" value="1"/>
</dbReference>
<reference evidence="2" key="2">
    <citation type="submission" date="2020-09" db="EMBL/GenBank/DDBJ databases">
        <authorList>
            <person name="Sun Q."/>
            <person name="Kim S."/>
        </authorList>
    </citation>
    <scope>NUCLEOTIDE SEQUENCE</scope>
    <source>
        <strain evidence="2">KCTC 12368</strain>
    </source>
</reference>
<dbReference type="InterPro" id="IPR003423">
    <property type="entry name" value="OMP_efflux"/>
</dbReference>
<dbReference type="AlphaFoldDB" id="A0A918PT38"/>
<comment type="caution">
    <text evidence="2">The sequence shown here is derived from an EMBL/GenBank/DDBJ whole genome shotgun (WGS) entry which is preliminary data.</text>
</comment>
<dbReference type="InterPro" id="IPR010131">
    <property type="entry name" value="MdtP/NodT-like"/>
</dbReference>
<evidence type="ECO:0000313" key="2">
    <source>
        <dbReference type="EMBL" id="GGZ21827.1"/>
    </source>
</evidence>
<protein>
    <submittedName>
        <fullName evidence="2">Cation transporter</fullName>
    </submittedName>
</protein>
<proteinExistence type="inferred from homology"/>